<dbReference type="InterPro" id="IPR027443">
    <property type="entry name" value="IPNS-like_sf"/>
</dbReference>
<evidence type="ECO:0000256" key="3">
    <source>
        <dbReference type="SAM" id="MobiDB-lite"/>
    </source>
</evidence>
<proteinExistence type="inferred from homology"/>
<accession>W6ZM84</accession>
<dbReference type="HOGENOM" id="CLU_010119_6_3_1"/>
<dbReference type="InterPro" id="IPR026992">
    <property type="entry name" value="DIOX_N"/>
</dbReference>
<dbReference type="KEGG" id="bor:COCMIDRAFT_37507"/>
<dbReference type="InterPro" id="IPR044861">
    <property type="entry name" value="IPNS-like_FE2OG_OXY"/>
</dbReference>
<feature type="compositionally biased region" description="Basic and acidic residues" evidence="3">
    <location>
        <begin position="369"/>
        <end position="378"/>
    </location>
</feature>
<dbReference type="Pfam" id="PF03171">
    <property type="entry name" value="2OG-FeII_Oxy"/>
    <property type="match status" value="1"/>
</dbReference>
<dbReference type="RefSeq" id="XP_007688793.1">
    <property type="nucleotide sequence ID" value="XM_007690603.1"/>
</dbReference>
<keyword evidence="2" id="KW-0560">Oxidoreductase</keyword>
<evidence type="ECO:0000256" key="1">
    <source>
        <dbReference type="ARBA" id="ARBA00008056"/>
    </source>
</evidence>
<feature type="region of interest" description="Disordered" evidence="3">
    <location>
        <begin position="354"/>
        <end position="378"/>
    </location>
</feature>
<name>W6ZM84_COCMI</name>
<protein>
    <recommendedName>
        <fullName evidence="4">Fe2OG dioxygenase domain-containing protein</fullName>
    </recommendedName>
</protein>
<dbReference type="InterPro" id="IPR005123">
    <property type="entry name" value="Oxoglu/Fe-dep_dioxygenase_dom"/>
</dbReference>
<keyword evidence="2" id="KW-0479">Metal-binding</keyword>
<dbReference type="eggNOG" id="KOG0143">
    <property type="taxonomic scope" value="Eukaryota"/>
</dbReference>
<dbReference type="SUPFAM" id="SSF51197">
    <property type="entry name" value="Clavaminate synthase-like"/>
    <property type="match status" value="1"/>
</dbReference>
<feature type="domain" description="Fe2OG dioxygenase" evidence="4">
    <location>
        <begin position="213"/>
        <end position="317"/>
    </location>
</feature>
<dbReference type="PROSITE" id="PS51471">
    <property type="entry name" value="FE2OG_OXY"/>
    <property type="match status" value="1"/>
</dbReference>
<dbReference type="Proteomes" id="UP000054032">
    <property type="component" value="Unassembled WGS sequence"/>
</dbReference>
<gene>
    <name evidence="5" type="ORF">COCMIDRAFT_37507</name>
</gene>
<reference evidence="5 6" key="1">
    <citation type="journal article" date="2013" name="PLoS Genet.">
        <title>Comparative genome structure, secondary metabolite, and effector coding capacity across Cochliobolus pathogens.</title>
        <authorList>
            <person name="Condon B.J."/>
            <person name="Leng Y."/>
            <person name="Wu D."/>
            <person name="Bushley K.E."/>
            <person name="Ohm R.A."/>
            <person name="Otillar R."/>
            <person name="Martin J."/>
            <person name="Schackwitz W."/>
            <person name="Grimwood J."/>
            <person name="MohdZainudin N."/>
            <person name="Xue C."/>
            <person name="Wang R."/>
            <person name="Manning V.A."/>
            <person name="Dhillon B."/>
            <person name="Tu Z.J."/>
            <person name="Steffenson B.J."/>
            <person name="Salamov A."/>
            <person name="Sun H."/>
            <person name="Lowry S."/>
            <person name="LaButti K."/>
            <person name="Han J."/>
            <person name="Copeland A."/>
            <person name="Lindquist E."/>
            <person name="Barry K."/>
            <person name="Schmutz J."/>
            <person name="Baker S.E."/>
            <person name="Ciuffetti L.M."/>
            <person name="Grigoriev I.V."/>
            <person name="Zhong S."/>
            <person name="Turgeon B.G."/>
        </authorList>
    </citation>
    <scope>NUCLEOTIDE SEQUENCE [LARGE SCALE GENOMIC DNA]</scope>
    <source>
        <strain evidence="5 6">ATCC 44560</strain>
    </source>
</reference>
<dbReference type="PRINTS" id="PR00682">
    <property type="entry name" value="IPNSYNTHASE"/>
</dbReference>
<evidence type="ECO:0000259" key="4">
    <source>
        <dbReference type="PROSITE" id="PS51471"/>
    </source>
</evidence>
<dbReference type="PANTHER" id="PTHR47990">
    <property type="entry name" value="2-OXOGLUTARATE (2OG) AND FE(II)-DEPENDENT OXYGENASE SUPERFAMILY PROTEIN-RELATED"/>
    <property type="match status" value="1"/>
</dbReference>
<evidence type="ECO:0000313" key="6">
    <source>
        <dbReference type="Proteomes" id="UP000054032"/>
    </source>
</evidence>
<dbReference type="Pfam" id="PF14226">
    <property type="entry name" value="DIOX_N"/>
    <property type="match status" value="1"/>
</dbReference>
<keyword evidence="2" id="KW-0408">Iron</keyword>
<dbReference type="GeneID" id="19123260"/>
<comment type="similarity">
    <text evidence="1 2">Belongs to the iron/ascorbate-dependent oxidoreductase family.</text>
</comment>
<dbReference type="Gene3D" id="2.60.120.330">
    <property type="entry name" value="B-lactam Antibiotic, Isopenicillin N Synthase, Chain"/>
    <property type="match status" value="1"/>
</dbReference>
<dbReference type="OrthoDB" id="288590at2759"/>
<dbReference type="GO" id="GO:0016491">
    <property type="term" value="F:oxidoreductase activity"/>
    <property type="evidence" value="ECO:0007669"/>
    <property type="project" value="UniProtKB-KW"/>
</dbReference>
<dbReference type="GO" id="GO:0044283">
    <property type="term" value="P:small molecule biosynthetic process"/>
    <property type="evidence" value="ECO:0007669"/>
    <property type="project" value="UniProtKB-ARBA"/>
</dbReference>
<sequence length="378" mass="42807">MATTAAEMESETWVHYHDGGVPGRRRVLKGAEAKETFSALPKIDFQRIYSDNIEDRKELAKEVGAACRDVGFFYAVNHGVDEEVLEDTFAALEKYFALPTDVKMETHNQKTEKFRGYEAFLEGKLDPSTRGDLKEGFLMGEDFTDPEQLSLLTSTPSPSAQTPRNQWPTHPSALFWRPALYRYYRAMFTFSKRLLRIFALALSLPETHFDKITSHPMTNVRAVHYPPQQRASDVGIGAHTDFCWFTLVCQSPTSYPALEVLNANGGWVPVHYEPRAFVVNIADFLKLVTGATWQSTVHRVRNIGGEERYSVPFFFSPNEDARVGVLPHLRKEGGQGDDREWGVGEYFQMRLGIDRTTHLEGKDEEEEGKGEGKGEECP</sequence>
<organism evidence="5 6">
    <name type="scientific">Bipolaris oryzae ATCC 44560</name>
    <dbReference type="NCBI Taxonomy" id="930090"/>
    <lineage>
        <taxon>Eukaryota</taxon>
        <taxon>Fungi</taxon>
        <taxon>Dikarya</taxon>
        <taxon>Ascomycota</taxon>
        <taxon>Pezizomycotina</taxon>
        <taxon>Dothideomycetes</taxon>
        <taxon>Pleosporomycetidae</taxon>
        <taxon>Pleosporales</taxon>
        <taxon>Pleosporineae</taxon>
        <taxon>Pleosporaceae</taxon>
        <taxon>Bipolaris</taxon>
    </lineage>
</organism>
<evidence type="ECO:0000256" key="2">
    <source>
        <dbReference type="RuleBase" id="RU003682"/>
    </source>
</evidence>
<dbReference type="GO" id="GO:0046872">
    <property type="term" value="F:metal ion binding"/>
    <property type="evidence" value="ECO:0007669"/>
    <property type="project" value="UniProtKB-KW"/>
</dbReference>
<dbReference type="EMBL" id="KI963999">
    <property type="protein sequence ID" value="EUC44686.1"/>
    <property type="molecule type" value="Genomic_DNA"/>
</dbReference>
<dbReference type="InterPro" id="IPR050231">
    <property type="entry name" value="Iron_ascorbate_oxido_reductase"/>
</dbReference>
<dbReference type="AlphaFoldDB" id="W6ZM84"/>
<keyword evidence="6" id="KW-1185">Reference proteome</keyword>
<evidence type="ECO:0000313" key="5">
    <source>
        <dbReference type="EMBL" id="EUC44686.1"/>
    </source>
</evidence>